<dbReference type="EMBL" id="CADEBD010000226">
    <property type="protein sequence ID" value="CAB3226271.1"/>
    <property type="molecule type" value="Genomic_DNA"/>
</dbReference>
<name>A0A8S0Z1B7_ARCPL</name>
<dbReference type="OrthoDB" id="10023262at2759"/>
<dbReference type="AlphaFoldDB" id="A0A8S0Z1B7"/>
<reference evidence="2 3" key="1">
    <citation type="submission" date="2020-04" db="EMBL/GenBank/DDBJ databases">
        <authorList>
            <person name="Wallbank WR R."/>
            <person name="Pardo Diaz C."/>
            <person name="Kozak K."/>
            <person name="Martin S."/>
            <person name="Jiggins C."/>
            <person name="Moest M."/>
            <person name="Warren A I."/>
            <person name="Byers J.R.P. K."/>
            <person name="Montejo-Kovacevich G."/>
            <person name="Yen C E."/>
        </authorList>
    </citation>
    <scope>NUCLEOTIDE SEQUENCE [LARGE SCALE GENOMIC DNA]</scope>
</reference>
<gene>
    <name evidence="2" type="ORF">APLA_LOCUS2624</name>
</gene>
<organism evidence="2 3">
    <name type="scientific">Arctia plantaginis</name>
    <name type="common">Wood tiger moth</name>
    <name type="synonym">Phalaena plantaginis</name>
    <dbReference type="NCBI Taxonomy" id="874455"/>
    <lineage>
        <taxon>Eukaryota</taxon>
        <taxon>Metazoa</taxon>
        <taxon>Ecdysozoa</taxon>
        <taxon>Arthropoda</taxon>
        <taxon>Hexapoda</taxon>
        <taxon>Insecta</taxon>
        <taxon>Pterygota</taxon>
        <taxon>Neoptera</taxon>
        <taxon>Endopterygota</taxon>
        <taxon>Lepidoptera</taxon>
        <taxon>Glossata</taxon>
        <taxon>Ditrysia</taxon>
        <taxon>Noctuoidea</taxon>
        <taxon>Erebidae</taxon>
        <taxon>Arctiinae</taxon>
        <taxon>Arctia</taxon>
    </lineage>
</organism>
<feature type="compositionally biased region" description="Basic and acidic residues" evidence="1">
    <location>
        <begin position="232"/>
        <end position="248"/>
    </location>
</feature>
<evidence type="ECO:0000313" key="3">
    <source>
        <dbReference type="Proteomes" id="UP000494256"/>
    </source>
</evidence>
<proteinExistence type="predicted"/>
<evidence type="ECO:0000313" key="2">
    <source>
        <dbReference type="EMBL" id="CAB3226271.1"/>
    </source>
</evidence>
<feature type="region of interest" description="Disordered" evidence="1">
    <location>
        <begin position="136"/>
        <end position="252"/>
    </location>
</feature>
<comment type="caution">
    <text evidence="2">The sequence shown here is derived from an EMBL/GenBank/DDBJ whole genome shotgun (WGS) entry which is preliminary data.</text>
</comment>
<feature type="compositionally biased region" description="Polar residues" evidence="1">
    <location>
        <begin position="148"/>
        <end position="164"/>
    </location>
</feature>
<accession>A0A8S0Z1B7</accession>
<protein>
    <submittedName>
        <fullName evidence="2">Uncharacterized protein</fullName>
    </submittedName>
</protein>
<feature type="region of interest" description="Disordered" evidence="1">
    <location>
        <begin position="312"/>
        <end position="346"/>
    </location>
</feature>
<evidence type="ECO:0000256" key="1">
    <source>
        <dbReference type="SAM" id="MobiDB-lite"/>
    </source>
</evidence>
<sequence length="346" mass="41002">MAGSRERLLYERRPDCEYDHEFRRRYEQYDSETNRYRQERRQDLHDRPRRKNGYVYEDIYSDFDEAQGRLSLFRPIRPEYLNLPTNYDVKYNSLPRNYYNYDERNTRRYKKDHYDFRIDHQRRTQETYDHYRKHVSARPREINPAKKLSNTTKVSLDPTQNPMSLTKIHLNPSKTITTNPSKNSLNLPKNSLNLPKNSLNLPKNPNGTPKNVAVCKPHRISDRSARYWTSDPPERSRSRPKKAEEPKKNVKFSEVSGCNRKMVVNDPIFGRKIVPVRELEVSLDQMIQNGYFERHNIPISRPIDEVAKEEIKSVQTDSAVPNGKCLSGNGKENQPQRQTRHLPQVS</sequence>
<feature type="compositionally biased region" description="Low complexity" evidence="1">
    <location>
        <begin position="179"/>
        <end position="206"/>
    </location>
</feature>
<dbReference type="Proteomes" id="UP000494256">
    <property type="component" value="Unassembled WGS sequence"/>
</dbReference>